<feature type="transmembrane region" description="Helical" evidence="1">
    <location>
        <begin position="7"/>
        <end position="28"/>
    </location>
</feature>
<evidence type="ECO:0000313" key="2">
    <source>
        <dbReference type="EMBL" id="MFC6315913.1"/>
    </source>
</evidence>
<evidence type="ECO:0000313" key="3">
    <source>
        <dbReference type="Proteomes" id="UP001596310"/>
    </source>
</evidence>
<name>A0ABW1USB0_9LACO</name>
<keyword evidence="1" id="KW-0812">Transmembrane</keyword>
<dbReference type="EMBL" id="JBHSSM010000022">
    <property type="protein sequence ID" value="MFC6315913.1"/>
    <property type="molecule type" value="Genomic_DNA"/>
</dbReference>
<proteinExistence type="predicted"/>
<comment type="caution">
    <text evidence="2">The sequence shown here is derived from an EMBL/GenBank/DDBJ whole genome shotgun (WGS) entry which is preliminary data.</text>
</comment>
<reference evidence="3" key="1">
    <citation type="journal article" date="2019" name="Int. J. Syst. Evol. Microbiol.">
        <title>The Global Catalogue of Microorganisms (GCM) 10K type strain sequencing project: providing services to taxonomists for standard genome sequencing and annotation.</title>
        <authorList>
            <consortium name="The Broad Institute Genomics Platform"/>
            <consortium name="The Broad Institute Genome Sequencing Center for Infectious Disease"/>
            <person name="Wu L."/>
            <person name="Ma J."/>
        </authorList>
    </citation>
    <scope>NUCLEOTIDE SEQUENCE [LARGE SCALE GENOMIC DNA]</scope>
    <source>
        <strain evidence="3">CCM 8897</strain>
    </source>
</reference>
<keyword evidence="1" id="KW-1133">Transmembrane helix</keyword>
<dbReference type="RefSeq" id="WP_164511158.1">
    <property type="nucleotide sequence ID" value="NZ_RHOV01000012.1"/>
</dbReference>
<dbReference type="Proteomes" id="UP001596310">
    <property type="component" value="Unassembled WGS sequence"/>
</dbReference>
<protein>
    <submittedName>
        <fullName evidence="2">Uncharacterized protein</fullName>
    </submittedName>
</protein>
<keyword evidence="1" id="KW-0472">Membrane</keyword>
<feature type="transmembrane region" description="Helical" evidence="1">
    <location>
        <begin position="34"/>
        <end position="51"/>
    </location>
</feature>
<evidence type="ECO:0000256" key="1">
    <source>
        <dbReference type="SAM" id="Phobius"/>
    </source>
</evidence>
<sequence length="56" mass="6634">MDKEQLLIKIAKSSLMVLLFYLVLNYHFAGYVQLLMWVSMVALIWTPNSFANRQRK</sequence>
<keyword evidence="3" id="KW-1185">Reference proteome</keyword>
<accession>A0ABW1USB0</accession>
<gene>
    <name evidence="2" type="ORF">ACFQHW_10100</name>
</gene>
<organism evidence="2 3">
    <name type="scientific">Lapidilactobacillus achengensis</name>
    <dbReference type="NCBI Taxonomy" id="2486000"/>
    <lineage>
        <taxon>Bacteria</taxon>
        <taxon>Bacillati</taxon>
        <taxon>Bacillota</taxon>
        <taxon>Bacilli</taxon>
        <taxon>Lactobacillales</taxon>
        <taxon>Lactobacillaceae</taxon>
        <taxon>Lapidilactobacillus</taxon>
    </lineage>
</organism>